<dbReference type="Pfam" id="PF12770">
    <property type="entry name" value="CHAT"/>
    <property type="match status" value="1"/>
</dbReference>
<reference evidence="3 4" key="1">
    <citation type="journal article" date="2016" name="Int. J. Syst. Evol. Microbiol.">
        <title>Acidipila dinghuensis sp. nov., an acidobacterium isolated from forest soil.</title>
        <authorList>
            <person name="Jiang Y.W."/>
            <person name="Wang J."/>
            <person name="Chen M.H."/>
            <person name="Lv Y.Y."/>
            <person name="Qiu L.H."/>
        </authorList>
    </citation>
    <scope>NUCLEOTIDE SEQUENCE [LARGE SCALE GENOMIC DNA]</scope>
    <source>
        <strain evidence="3 4">DHOF10</strain>
    </source>
</reference>
<evidence type="ECO:0000259" key="2">
    <source>
        <dbReference type="Pfam" id="PF12770"/>
    </source>
</evidence>
<dbReference type="OrthoDB" id="100963at2"/>
<keyword evidence="1" id="KW-0812">Transmembrane</keyword>
<gene>
    <name evidence="3" type="ORF">ESZ00_18810</name>
</gene>
<dbReference type="AlphaFoldDB" id="A0A4Q1S8S4"/>
<organism evidence="3 4">
    <name type="scientific">Silvibacterium dinghuense</name>
    <dbReference type="NCBI Taxonomy" id="1560006"/>
    <lineage>
        <taxon>Bacteria</taxon>
        <taxon>Pseudomonadati</taxon>
        <taxon>Acidobacteriota</taxon>
        <taxon>Terriglobia</taxon>
        <taxon>Terriglobales</taxon>
        <taxon>Acidobacteriaceae</taxon>
        <taxon>Silvibacterium</taxon>
    </lineage>
</organism>
<sequence length="1177" mass="128506">MRIPPERGYAQSSEWLAKLLDGSSTGEAEFWRAIGPDGFGPDCPSASEWERYFAGQLPASSAEALLHHAAECRGCGARLLFWSGTVHSDESPEERETLNGLGCMQPGWQAGMAQRLQDQPRRGGRVLLWGSMLGLAGAIAAGTLLFLFIGSNRAKSPEHLLAEAYAQDRTIELRIPLAGYAAVTPPQHTRGAGEEEHEPVPLLEARAAITQALLKSPEDPKLLLLEARADLLNQNYDSAIDTLRRLEVQNPKDVAVLTDLATAYQQRAVATDTATDRAAALDAIEQAARLAPQDPVVLYNEALLMEQVYQYLSAVDVWKKYLSVERDPEWHADGQRHLDAVTKRLAREQRNQSELTPYLATPEGMLHLARSPDLLAVHDEELSTVFLSRLLQSAFPLPSPTSKSPQLCDAVCSASLTLLRAVSSSIEARHHDRWLNDFLSGADKPGFAEAVEKLAASIDEGQHTRFSDGLRDAETAGKEFTAIGDQAGAIRAGLEMVFDDARLLDDRSCLTEAAGLPARNADDSYPWMAAQFWTDESSCHLQQNDFTAANASLDRALRISGHSGYGIVHLRALGFLASNEESQGDRAQAWKMSLEGLRTYWNGDYPAMRKMQFYGNLVYAEGNSERVHAETQLLREATHMLASMEMPQNLAANQMMLATAEIRAGEEVQGRADLAAGFRMSNEQGGWDRNTAETEISFAAAYQRAGDIASADGMLHRIPGNLDLGDNGDLEMRYALVQGEVALAQGQYQAAEQELSRARSFAEQGLASAVDDADREGWMEKVRPVYASLAQLALREGKPPEEVLSLWERYRLFSNGANPRRWCQDDHPACLSPAIEAFMQHLDGRVVVGTIRLDRSLLVWEMNGSGLRFREVALDPARFDLLCHAFAESVASSGSAESGIRALGTELVAQLLGPFAADLGHAQEVIFDLDDSMEYLPVNALPWRDSYLGLVLPVEEVRSLLRVAAPQDAERKSLVVGASMPAQADLVRLPEAQAEAATVAAMLPDARLLTGSQATPETMEKALPGAKLVHFAGHARMVEGATRLMLAAGGQDGAGTLDMREIPRHALASCRLFVLSACATGSREDRDLGDAADVARTLSADGVSQTVAAHWEVDSAASESLMKVFYAELAAGKTVSAAWMESERELSAQSGYHHPYFWASYSVFGMNRENLKELFQR</sequence>
<evidence type="ECO:0000256" key="1">
    <source>
        <dbReference type="SAM" id="Phobius"/>
    </source>
</evidence>
<dbReference type="SUPFAM" id="SSF48452">
    <property type="entry name" value="TPR-like"/>
    <property type="match status" value="2"/>
</dbReference>
<keyword evidence="1" id="KW-1133">Transmembrane helix</keyword>
<feature type="transmembrane region" description="Helical" evidence="1">
    <location>
        <begin position="126"/>
        <end position="149"/>
    </location>
</feature>
<protein>
    <submittedName>
        <fullName evidence="3">CHAT domain-containing protein</fullName>
    </submittedName>
</protein>
<dbReference type="RefSeq" id="WP_129209943.1">
    <property type="nucleotide sequence ID" value="NZ_BMGU01000002.1"/>
</dbReference>
<proteinExistence type="predicted"/>
<keyword evidence="1" id="KW-0472">Membrane</keyword>
<comment type="caution">
    <text evidence="3">The sequence shown here is derived from an EMBL/GenBank/DDBJ whole genome shotgun (WGS) entry which is preliminary data.</text>
</comment>
<dbReference type="Proteomes" id="UP000290253">
    <property type="component" value="Unassembled WGS sequence"/>
</dbReference>
<feature type="domain" description="CHAT" evidence="2">
    <location>
        <begin position="902"/>
        <end position="1165"/>
    </location>
</feature>
<keyword evidence="4" id="KW-1185">Reference proteome</keyword>
<evidence type="ECO:0000313" key="4">
    <source>
        <dbReference type="Proteomes" id="UP000290253"/>
    </source>
</evidence>
<evidence type="ECO:0000313" key="3">
    <source>
        <dbReference type="EMBL" id="RXS93400.1"/>
    </source>
</evidence>
<dbReference type="Gene3D" id="1.25.40.10">
    <property type="entry name" value="Tetratricopeptide repeat domain"/>
    <property type="match status" value="1"/>
</dbReference>
<dbReference type="EMBL" id="SDMK01000005">
    <property type="protein sequence ID" value="RXS93400.1"/>
    <property type="molecule type" value="Genomic_DNA"/>
</dbReference>
<accession>A0A4Q1S8S4</accession>
<name>A0A4Q1S8S4_9BACT</name>
<dbReference type="InterPro" id="IPR011990">
    <property type="entry name" value="TPR-like_helical_dom_sf"/>
</dbReference>
<dbReference type="InterPro" id="IPR024983">
    <property type="entry name" value="CHAT_dom"/>
</dbReference>